<evidence type="ECO:0000256" key="4">
    <source>
        <dbReference type="ARBA" id="ARBA00023157"/>
    </source>
</evidence>
<dbReference type="EMBL" id="PRKW01000003">
    <property type="protein sequence ID" value="PPB49422.1"/>
    <property type="molecule type" value="Genomic_DNA"/>
</dbReference>
<gene>
    <name evidence="8" type="ORF">C4K88_06900</name>
</gene>
<dbReference type="PROSITE" id="PS51352">
    <property type="entry name" value="THIOREDOXIN_2"/>
    <property type="match status" value="1"/>
</dbReference>
<evidence type="ECO:0000313" key="9">
    <source>
        <dbReference type="Proteomes" id="UP000239297"/>
    </source>
</evidence>
<evidence type="ECO:0000256" key="1">
    <source>
        <dbReference type="ARBA" id="ARBA00005791"/>
    </source>
</evidence>
<dbReference type="PANTHER" id="PTHR13887">
    <property type="entry name" value="GLUTATHIONE S-TRANSFERASE KAPPA"/>
    <property type="match status" value="1"/>
</dbReference>
<keyword evidence="2" id="KW-0732">Signal</keyword>
<dbReference type="AlphaFoldDB" id="A0A2S5IXU4"/>
<dbReference type="InterPro" id="IPR036249">
    <property type="entry name" value="Thioredoxin-like_sf"/>
</dbReference>
<keyword evidence="3" id="KW-0560">Oxidoreductase</keyword>
<evidence type="ECO:0000256" key="2">
    <source>
        <dbReference type="ARBA" id="ARBA00022729"/>
    </source>
</evidence>
<comment type="caution">
    <text evidence="8">The sequence shown here is derived from an EMBL/GenBank/DDBJ whole genome shotgun (WGS) entry which is preliminary data.</text>
</comment>
<sequence>MATPAPSATPETKNRLSLPNRIAVGLLAAAAAVVGLVILLDVLGQDEGRTDGTTATAAEVVREDSHRLSQAPDEKAVLVEFLDFECESCLAAYPVVEDLSEEYGENLTVVSRYFPLPGHPNSETAAAAVEAAAQQGRFKEMHARMYETQTEWSHTDEDRSPVFRGYAEGLGLDLAAYDAAIADPATMERVNADKADGMALDVEGTPTFFLEGRKIQPATIEEFRSLIETAIAD</sequence>
<keyword evidence="6" id="KW-0472">Membrane</keyword>
<keyword evidence="4" id="KW-1015">Disulfide bond</keyword>
<evidence type="ECO:0000313" key="8">
    <source>
        <dbReference type="EMBL" id="PPB49422.1"/>
    </source>
</evidence>
<feature type="domain" description="Thioredoxin" evidence="7">
    <location>
        <begin position="49"/>
        <end position="232"/>
    </location>
</feature>
<keyword evidence="6" id="KW-0812">Transmembrane</keyword>
<dbReference type="InterPro" id="IPR012336">
    <property type="entry name" value="Thioredoxin-like_fold"/>
</dbReference>
<keyword evidence="6" id="KW-1133">Transmembrane helix</keyword>
<protein>
    <submittedName>
        <fullName evidence="8">Disulfide bond formation protein DsbA</fullName>
    </submittedName>
</protein>
<evidence type="ECO:0000256" key="3">
    <source>
        <dbReference type="ARBA" id="ARBA00023002"/>
    </source>
</evidence>
<evidence type="ECO:0000259" key="7">
    <source>
        <dbReference type="PROSITE" id="PS51352"/>
    </source>
</evidence>
<dbReference type="OrthoDB" id="117402at2"/>
<reference evidence="8 9" key="1">
    <citation type="journal article" date="2014" name="Int. J. Syst. Evol. Microbiol.">
        <title>Arthrobacter pityocampae sp. nov., isolated from Thaumetopoea pityocampa (Lep., Thaumetopoeidae).</title>
        <authorList>
            <person name="Ince I.A."/>
            <person name="Demirbag Z."/>
            <person name="Kati H."/>
        </authorList>
    </citation>
    <scope>NUCLEOTIDE SEQUENCE [LARGE SCALE GENOMIC DNA]</scope>
    <source>
        <strain evidence="8 9">Tp2</strain>
    </source>
</reference>
<keyword evidence="5" id="KW-0676">Redox-active center</keyword>
<dbReference type="Gene3D" id="3.40.30.10">
    <property type="entry name" value="Glutaredoxin"/>
    <property type="match status" value="1"/>
</dbReference>
<proteinExistence type="inferred from homology"/>
<evidence type="ECO:0000256" key="6">
    <source>
        <dbReference type="SAM" id="Phobius"/>
    </source>
</evidence>
<feature type="transmembrane region" description="Helical" evidence="6">
    <location>
        <begin position="22"/>
        <end position="43"/>
    </location>
</feature>
<dbReference type="GO" id="GO:0016491">
    <property type="term" value="F:oxidoreductase activity"/>
    <property type="evidence" value="ECO:0007669"/>
    <property type="project" value="UniProtKB-KW"/>
</dbReference>
<dbReference type="RefSeq" id="WP_104120913.1">
    <property type="nucleotide sequence ID" value="NZ_PRKW01000003.1"/>
</dbReference>
<dbReference type="Proteomes" id="UP000239297">
    <property type="component" value="Unassembled WGS sequence"/>
</dbReference>
<dbReference type="PANTHER" id="PTHR13887:SF14">
    <property type="entry name" value="DISULFIDE BOND FORMATION PROTEIN D"/>
    <property type="match status" value="1"/>
</dbReference>
<dbReference type="InterPro" id="IPR013766">
    <property type="entry name" value="Thioredoxin_domain"/>
</dbReference>
<name>A0A2S5IXU4_9MICC</name>
<keyword evidence="9" id="KW-1185">Reference proteome</keyword>
<dbReference type="SUPFAM" id="SSF52833">
    <property type="entry name" value="Thioredoxin-like"/>
    <property type="match status" value="1"/>
</dbReference>
<organism evidence="8 9">
    <name type="scientific">Arthrobacter pityocampae</name>
    <dbReference type="NCBI Taxonomy" id="547334"/>
    <lineage>
        <taxon>Bacteria</taxon>
        <taxon>Bacillati</taxon>
        <taxon>Actinomycetota</taxon>
        <taxon>Actinomycetes</taxon>
        <taxon>Micrococcales</taxon>
        <taxon>Micrococcaceae</taxon>
        <taxon>Arthrobacter</taxon>
    </lineage>
</organism>
<accession>A0A2S5IXU4</accession>
<comment type="similarity">
    <text evidence="1">Belongs to the thioredoxin family. DsbA subfamily.</text>
</comment>
<evidence type="ECO:0000256" key="5">
    <source>
        <dbReference type="ARBA" id="ARBA00023284"/>
    </source>
</evidence>
<dbReference type="Pfam" id="PF13462">
    <property type="entry name" value="Thioredoxin_4"/>
    <property type="match status" value="1"/>
</dbReference>